<organism evidence="2 3">
    <name type="scientific">Amanita muscaria (strain Koide BX008)</name>
    <dbReference type="NCBI Taxonomy" id="946122"/>
    <lineage>
        <taxon>Eukaryota</taxon>
        <taxon>Fungi</taxon>
        <taxon>Dikarya</taxon>
        <taxon>Basidiomycota</taxon>
        <taxon>Agaricomycotina</taxon>
        <taxon>Agaricomycetes</taxon>
        <taxon>Agaricomycetidae</taxon>
        <taxon>Agaricales</taxon>
        <taxon>Pluteineae</taxon>
        <taxon>Amanitaceae</taxon>
        <taxon>Amanita</taxon>
    </lineage>
</organism>
<evidence type="ECO:0000313" key="2">
    <source>
        <dbReference type="EMBL" id="KIL67440.1"/>
    </source>
</evidence>
<dbReference type="AlphaFoldDB" id="A0A0C2SVI2"/>
<dbReference type="HOGENOM" id="CLU_029856_1_0_1"/>
<dbReference type="Proteomes" id="UP000054549">
    <property type="component" value="Unassembled WGS sequence"/>
</dbReference>
<proteinExistence type="predicted"/>
<dbReference type="InParanoid" id="A0A0C2SVI2"/>
<sequence>MTAEDWDRAHEVHMNQAGFTIDGQPLPCPHKKSYYESIVDVAKIFQNKGDEEELDMETIPATLFPLAGGGLADFAISASTLLEFSDEKLKKVLNKCLEAHTTFPIPLPIEVTEMQQKDRLIAHFKDIYGEWPGPFVFVVNENMIKEAPLHIEGRKTFEDYRLPPPSRRDFFDKTSAIHEQYDQFRTGQMFERVYTALTLFSDYQFAFIYCCILVKRYYDVAFQAAQTLVNAMHLHPDYCHVQTYACFIYDIAVRLIQQKGDKYFEEVARMVTSGMYVKPTTKILDKVNQGGIPQPAPRNPKSAKLGDILEGIHFYGIQLTEDSKKISLDAAYNIITYGNQLISKLNEMKDFNMDYVRTCIQIIEHGNLLYGIDIPTSIPDNWPTVPPHAIELQGTPYQLTPGNAKISYPDEERTIWTKECLICGRDHFTNEHESRVVFIKKDLQKDSLENRLNPRRTSLFTRPGEPIRPRFYSDVYYTTENGEQIIGSRPHREGTIPHTTTTSAMVTEEGRVIPFQTIPRQGQQIRSLDLPRRPDTPTRTIAEEVRITRPRGTSTQAQLMRPASFEAIDRLAPRGATTSAPSIPTRLNTKTTTSHYGTPSTLSKSVNCSTHTWSIQNDSSNGTSTLRKRIKRSSNTRTKLPMRSPHQIYKGNSSTPT</sequence>
<protein>
    <submittedName>
        <fullName evidence="2">Uncharacterized protein</fullName>
    </submittedName>
</protein>
<feature type="region of interest" description="Disordered" evidence="1">
    <location>
        <begin position="574"/>
        <end position="657"/>
    </location>
</feature>
<evidence type="ECO:0000256" key="1">
    <source>
        <dbReference type="SAM" id="MobiDB-lite"/>
    </source>
</evidence>
<name>A0A0C2SVI2_AMAMK</name>
<keyword evidence="3" id="KW-1185">Reference proteome</keyword>
<dbReference type="EMBL" id="KN818232">
    <property type="protein sequence ID" value="KIL67440.1"/>
    <property type="molecule type" value="Genomic_DNA"/>
</dbReference>
<evidence type="ECO:0000313" key="3">
    <source>
        <dbReference type="Proteomes" id="UP000054549"/>
    </source>
</evidence>
<reference evidence="2 3" key="1">
    <citation type="submission" date="2014-04" db="EMBL/GenBank/DDBJ databases">
        <title>Evolutionary Origins and Diversification of the Mycorrhizal Mutualists.</title>
        <authorList>
            <consortium name="DOE Joint Genome Institute"/>
            <consortium name="Mycorrhizal Genomics Consortium"/>
            <person name="Kohler A."/>
            <person name="Kuo A."/>
            <person name="Nagy L.G."/>
            <person name="Floudas D."/>
            <person name="Copeland A."/>
            <person name="Barry K.W."/>
            <person name="Cichocki N."/>
            <person name="Veneault-Fourrey C."/>
            <person name="LaButti K."/>
            <person name="Lindquist E.A."/>
            <person name="Lipzen A."/>
            <person name="Lundell T."/>
            <person name="Morin E."/>
            <person name="Murat C."/>
            <person name="Riley R."/>
            <person name="Ohm R."/>
            <person name="Sun H."/>
            <person name="Tunlid A."/>
            <person name="Henrissat B."/>
            <person name="Grigoriev I.V."/>
            <person name="Hibbett D.S."/>
            <person name="Martin F."/>
        </authorList>
    </citation>
    <scope>NUCLEOTIDE SEQUENCE [LARGE SCALE GENOMIC DNA]</scope>
    <source>
        <strain evidence="2 3">Koide BX008</strain>
    </source>
</reference>
<accession>A0A0C2SVI2</accession>
<gene>
    <name evidence="2" type="ORF">M378DRAFT_9641</name>
</gene>
<feature type="compositionally biased region" description="Polar residues" evidence="1">
    <location>
        <begin position="576"/>
        <end position="625"/>
    </location>
</feature>